<gene>
    <name evidence="2" type="ORF">EDB95_1356</name>
</gene>
<dbReference type="OrthoDB" id="663011at2"/>
<dbReference type="InterPro" id="IPR018490">
    <property type="entry name" value="cNMP-bd_dom_sf"/>
</dbReference>
<organism evidence="2 3">
    <name type="scientific">Dinghuibacter silviterrae</name>
    <dbReference type="NCBI Taxonomy" id="1539049"/>
    <lineage>
        <taxon>Bacteria</taxon>
        <taxon>Pseudomonadati</taxon>
        <taxon>Bacteroidota</taxon>
        <taxon>Chitinophagia</taxon>
        <taxon>Chitinophagales</taxon>
        <taxon>Chitinophagaceae</taxon>
        <taxon>Dinghuibacter</taxon>
    </lineage>
</organism>
<accession>A0A4R8DSE5</accession>
<dbReference type="InterPro" id="IPR018488">
    <property type="entry name" value="cNMP-bd_CS"/>
</dbReference>
<protein>
    <submittedName>
        <fullName evidence="2">CRP-like cAMP-binding protein</fullName>
    </submittedName>
</protein>
<feature type="domain" description="Cyclic nucleotide-binding" evidence="1">
    <location>
        <begin position="13"/>
        <end position="115"/>
    </location>
</feature>
<dbReference type="RefSeq" id="WP_133991829.1">
    <property type="nucleotide sequence ID" value="NZ_SODV01000001.1"/>
</dbReference>
<evidence type="ECO:0000313" key="3">
    <source>
        <dbReference type="Proteomes" id="UP000294498"/>
    </source>
</evidence>
<evidence type="ECO:0000259" key="1">
    <source>
        <dbReference type="PROSITE" id="PS50042"/>
    </source>
</evidence>
<dbReference type="PROSITE" id="PS50042">
    <property type="entry name" value="CNMP_BINDING_3"/>
    <property type="match status" value="1"/>
</dbReference>
<dbReference type="SUPFAM" id="SSF51206">
    <property type="entry name" value="cAMP-binding domain-like"/>
    <property type="match status" value="1"/>
</dbReference>
<name>A0A4R8DSE5_9BACT</name>
<dbReference type="SMART" id="SM00100">
    <property type="entry name" value="cNMP"/>
    <property type="match status" value="1"/>
</dbReference>
<dbReference type="Proteomes" id="UP000294498">
    <property type="component" value="Unassembled WGS sequence"/>
</dbReference>
<dbReference type="PROSITE" id="PS00888">
    <property type="entry name" value="CNMP_BINDING_1"/>
    <property type="match status" value="1"/>
</dbReference>
<keyword evidence="3" id="KW-1185">Reference proteome</keyword>
<dbReference type="InterPro" id="IPR014710">
    <property type="entry name" value="RmlC-like_jellyroll"/>
</dbReference>
<dbReference type="Pfam" id="PF00027">
    <property type="entry name" value="cNMP_binding"/>
    <property type="match status" value="1"/>
</dbReference>
<reference evidence="2 3" key="1">
    <citation type="submission" date="2019-03" db="EMBL/GenBank/DDBJ databases">
        <title>Genomic Encyclopedia of Type Strains, Phase IV (KMG-IV): sequencing the most valuable type-strain genomes for metagenomic binning, comparative biology and taxonomic classification.</title>
        <authorList>
            <person name="Goeker M."/>
        </authorList>
    </citation>
    <scope>NUCLEOTIDE SEQUENCE [LARGE SCALE GENOMIC DNA]</scope>
    <source>
        <strain evidence="2 3">DSM 100059</strain>
    </source>
</reference>
<dbReference type="Gene3D" id="2.60.120.10">
    <property type="entry name" value="Jelly Rolls"/>
    <property type="match status" value="1"/>
</dbReference>
<comment type="caution">
    <text evidence="2">The sequence shown here is derived from an EMBL/GenBank/DDBJ whole genome shotgun (WGS) entry which is preliminary data.</text>
</comment>
<dbReference type="AlphaFoldDB" id="A0A4R8DSE5"/>
<dbReference type="EMBL" id="SODV01000001">
    <property type="protein sequence ID" value="TDX00335.1"/>
    <property type="molecule type" value="Genomic_DNA"/>
</dbReference>
<evidence type="ECO:0000313" key="2">
    <source>
        <dbReference type="EMBL" id="TDX00335.1"/>
    </source>
</evidence>
<dbReference type="CDD" id="cd00038">
    <property type="entry name" value="CAP_ED"/>
    <property type="match status" value="1"/>
</dbReference>
<dbReference type="InterPro" id="IPR000595">
    <property type="entry name" value="cNMP-bd_dom"/>
</dbReference>
<sequence length="191" mass="22309">MDAPTAIREAFARILPLPDDEWQAFVPLLDVRHHRKGDFLIREGQVAGHIYFLYNGATRNYFLKDGKEYTVDFHFKGDFVAAYLSFITREPSPVFIECLEDTETVAIAYDPLQEFYRHSHQGERIGRLMAEHQYVRRLRREMDILALTAEERYKQLLDKHPGLISALSVKHLSSYLGIQPESLSRIRKTRN</sequence>
<proteinExistence type="predicted"/>